<dbReference type="NCBIfam" id="TIGR00199">
    <property type="entry name" value="PncC_domain"/>
    <property type="match status" value="1"/>
</dbReference>
<evidence type="ECO:0000313" key="4">
    <source>
        <dbReference type="Proteomes" id="UP000284868"/>
    </source>
</evidence>
<proteinExistence type="predicted"/>
<evidence type="ECO:0000313" key="2">
    <source>
        <dbReference type="EMBL" id="MBS4884100.1"/>
    </source>
</evidence>
<dbReference type="Gene3D" id="3.90.950.20">
    <property type="entry name" value="CinA-like"/>
    <property type="match status" value="1"/>
</dbReference>
<dbReference type="Proteomes" id="UP000753219">
    <property type="component" value="Unassembled WGS sequence"/>
</dbReference>
<dbReference type="GeneID" id="92793505"/>
<dbReference type="InterPro" id="IPR036653">
    <property type="entry name" value="CinA-like_C"/>
</dbReference>
<sequence>MESLVALLKSRNLTISSCESLTAGMFSAAIAAVPGASGVLQGALVTYQNHIKEEVAHVEKEIIDTYGVISAQCAQAMAIHTRELMHSDLCVSFTGNAGPGCMEGKEAGLVYCCIAGEKGLKTYEFHLSYERNRLREEVVKRMAENVISYIK</sequence>
<evidence type="ECO:0000313" key="3">
    <source>
        <dbReference type="EMBL" id="RHM14936.1"/>
    </source>
</evidence>
<keyword evidence="4" id="KW-1185">Reference proteome</keyword>
<protein>
    <submittedName>
        <fullName evidence="3">CinA family protein</fullName>
    </submittedName>
</protein>
<dbReference type="Proteomes" id="UP000284868">
    <property type="component" value="Unassembled WGS sequence"/>
</dbReference>
<dbReference type="EMBL" id="QRPK01000005">
    <property type="protein sequence ID" value="RHM14936.1"/>
    <property type="molecule type" value="Genomic_DNA"/>
</dbReference>
<organism evidence="3 4">
    <name type="scientific">Amedibacillus dolichus</name>
    <dbReference type="NCBI Taxonomy" id="31971"/>
    <lineage>
        <taxon>Bacteria</taxon>
        <taxon>Bacillati</taxon>
        <taxon>Bacillota</taxon>
        <taxon>Erysipelotrichia</taxon>
        <taxon>Erysipelotrichales</taxon>
        <taxon>Erysipelotrichaceae</taxon>
        <taxon>Amedibacillus</taxon>
    </lineage>
</organism>
<dbReference type="AlphaFoldDB" id="A0A415PQS7"/>
<comment type="caution">
    <text evidence="3">The sequence shown here is derived from an EMBL/GenBank/DDBJ whole genome shotgun (WGS) entry which is preliminary data.</text>
</comment>
<dbReference type="OrthoDB" id="9801454at2"/>
<accession>A0A415PQS7</accession>
<gene>
    <name evidence="3" type="ORF">DWZ83_01790</name>
    <name evidence="2" type="ORF">KHZ85_04970</name>
</gene>
<reference evidence="2" key="2">
    <citation type="submission" date="2021-02" db="EMBL/GenBank/DDBJ databases">
        <title>Infant gut strain persistence is associated with maternal origin, phylogeny, and functional potential including surface adhesion and iron acquisition.</title>
        <authorList>
            <person name="Lou Y.C."/>
        </authorList>
    </citation>
    <scope>NUCLEOTIDE SEQUENCE</scope>
    <source>
        <strain evidence="2">L3_108_103G1_dasL3_108_103G1_concoct_2</strain>
    </source>
</reference>
<dbReference type="SUPFAM" id="SSF142433">
    <property type="entry name" value="CinA-like"/>
    <property type="match status" value="1"/>
</dbReference>
<dbReference type="InterPro" id="IPR008136">
    <property type="entry name" value="CinA_C"/>
</dbReference>
<name>A0A415PQS7_9FIRM</name>
<dbReference type="RefSeq" id="WP_004799657.1">
    <property type="nucleotide sequence ID" value="NZ_CABKNA010000004.1"/>
</dbReference>
<dbReference type="Pfam" id="PF02464">
    <property type="entry name" value="CinA"/>
    <property type="match status" value="1"/>
</dbReference>
<dbReference type="EMBL" id="JAGZMZ010000009">
    <property type="protein sequence ID" value="MBS4884100.1"/>
    <property type="molecule type" value="Genomic_DNA"/>
</dbReference>
<reference evidence="3 4" key="1">
    <citation type="submission" date="2018-08" db="EMBL/GenBank/DDBJ databases">
        <title>A genome reference for cultivated species of the human gut microbiota.</title>
        <authorList>
            <person name="Zou Y."/>
            <person name="Xue W."/>
            <person name="Luo G."/>
        </authorList>
    </citation>
    <scope>NUCLEOTIDE SEQUENCE [LARGE SCALE GENOMIC DNA]</scope>
    <source>
        <strain evidence="3 4">AF35-6BH</strain>
    </source>
</reference>
<evidence type="ECO:0000259" key="1">
    <source>
        <dbReference type="Pfam" id="PF02464"/>
    </source>
</evidence>
<feature type="domain" description="CinA C-terminal" evidence="1">
    <location>
        <begin position="2"/>
        <end position="144"/>
    </location>
</feature>